<proteinExistence type="predicted"/>
<name>A0A1A6Y6C9_STEMA</name>
<comment type="caution">
    <text evidence="1">The sequence shown here is derived from an EMBL/GenBank/DDBJ whole genome shotgun (WGS) entry which is preliminary data.</text>
</comment>
<evidence type="ECO:0000313" key="2">
    <source>
        <dbReference type="Proteomes" id="UP000092256"/>
    </source>
</evidence>
<dbReference type="RefSeq" id="WP_065197438.1">
    <property type="nucleotide sequence ID" value="NZ_JAKJRS010000005.1"/>
</dbReference>
<dbReference type="EMBL" id="LYVJ01000001">
    <property type="protein sequence ID" value="OBU70439.1"/>
    <property type="molecule type" value="Genomic_DNA"/>
</dbReference>
<gene>
    <name evidence="1" type="ORF">A9K58_00360</name>
</gene>
<dbReference type="OrthoDB" id="6058736at2"/>
<evidence type="ECO:0000313" key="1">
    <source>
        <dbReference type="EMBL" id="OBU70439.1"/>
    </source>
</evidence>
<dbReference type="AlphaFoldDB" id="A0A1A6Y6C9"/>
<accession>A0A1A6Y6C9</accession>
<organism evidence="1 2">
    <name type="scientific">Stenotrophomonas maltophilia</name>
    <name type="common">Pseudomonas maltophilia</name>
    <name type="synonym">Xanthomonas maltophilia</name>
    <dbReference type="NCBI Taxonomy" id="40324"/>
    <lineage>
        <taxon>Bacteria</taxon>
        <taxon>Pseudomonadati</taxon>
        <taxon>Pseudomonadota</taxon>
        <taxon>Gammaproteobacteria</taxon>
        <taxon>Lysobacterales</taxon>
        <taxon>Lysobacteraceae</taxon>
        <taxon>Stenotrophomonas</taxon>
        <taxon>Stenotrophomonas maltophilia group</taxon>
    </lineage>
</organism>
<dbReference type="Proteomes" id="UP000092256">
    <property type="component" value="Unassembled WGS sequence"/>
</dbReference>
<reference evidence="1 2" key="1">
    <citation type="submission" date="2016-05" db="EMBL/GenBank/DDBJ databases">
        <title>Draft Genome Sequences of Stenotrophomonas maltophilia Strains Sm32COP, Sm41DVV, Sm46PAILV, SmF3, SmF22, SmSOFb1 and SmCVFa1, Isolated from Different Manures, in France.</title>
        <authorList>
            <person name="Nazaret S."/>
            <person name="Bodilis J."/>
        </authorList>
    </citation>
    <scope>NUCLEOTIDE SEQUENCE [LARGE SCALE GENOMIC DNA]</scope>
    <source>
        <strain evidence="1 2">Sm46PAILV</strain>
    </source>
</reference>
<protein>
    <submittedName>
        <fullName evidence="1">Uncharacterized protein</fullName>
    </submittedName>
</protein>
<sequence length="131" mass="14789">MDKKQLEARLIQWAEEYGGGRYEHIGYSSRNLLQSLIEHQGFVPGTGGYRGILINTPGDEVQSAVLAMEAYGYIRPGRTLRCEYFLKSAPLELKLQNLRRAGIDIKRPTYYDYLAIAKAFVMGQLSKENAA</sequence>